<accession>A0AAD9KIZ6</accession>
<feature type="region of interest" description="Disordered" evidence="1">
    <location>
        <begin position="149"/>
        <end position="192"/>
    </location>
</feature>
<feature type="region of interest" description="Disordered" evidence="1">
    <location>
        <begin position="114"/>
        <end position="135"/>
    </location>
</feature>
<dbReference type="InterPro" id="IPR035979">
    <property type="entry name" value="RBD_domain_sf"/>
</dbReference>
<dbReference type="GO" id="GO:0003723">
    <property type="term" value="F:RNA binding"/>
    <property type="evidence" value="ECO:0007669"/>
    <property type="project" value="InterPro"/>
</dbReference>
<sequence>MSVSQLYLLLCAVSVVSDNPFLKCDQGAEVSPTQDVWDGKTIEVSGLKASTTNDTIKMFFESKKHSSGDTVKEIQRHKQVTSASVTFEKSGVAEKVLSRSTLTLEGSTLTVKKATGRGPAVTPPVNARQNEGGKAGPHMSVVQVGHSGDFSPTKVVPMESRTSRNQKPDITAKPRDVTTTTTMHAKSPAPRPAAPRNVVIVKGINQKTDQETLEMFFESKKRSSGGPVDNVDYKRIKQEATVTFHNVEGTLYIVFVYKNYRYIYIYIYICCMCIYT</sequence>
<dbReference type="Gene3D" id="3.30.70.330">
    <property type="match status" value="2"/>
</dbReference>
<dbReference type="InterPro" id="IPR000504">
    <property type="entry name" value="RRM_dom"/>
</dbReference>
<evidence type="ECO:0000313" key="4">
    <source>
        <dbReference type="EMBL" id="KAK2172458.1"/>
    </source>
</evidence>
<feature type="chain" id="PRO_5042057588" description="RRM domain-containing protein" evidence="2">
    <location>
        <begin position="19"/>
        <end position="276"/>
    </location>
</feature>
<gene>
    <name evidence="4" type="ORF">NP493_961g00017</name>
</gene>
<evidence type="ECO:0000313" key="5">
    <source>
        <dbReference type="Proteomes" id="UP001209878"/>
    </source>
</evidence>
<dbReference type="SUPFAM" id="SSF54928">
    <property type="entry name" value="RNA-binding domain, RBD"/>
    <property type="match status" value="1"/>
</dbReference>
<proteinExistence type="predicted"/>
<dbReference type="Pfam" id="PF23085">
    <property type="entry name" value="RRM_PARP14_3"/>
    <property type="match status" value="2"/>
</dbReference>
<dbReference type="Proteomes" id="UP001209878">
    <property type="component" value="Unassembled WGS sequence"/>
</dbReference>
<evidence type="ECO:0000259" key="3">
    <source>
        <dbReference type="SMART" id="SM00360"/>
    </source>
</evidence>
<dbReference type="CDD" id="cd12547">
    <property type="entry name" value="RRM1_2_PAR10"/>
    <property type="match status" value="1"/>
</dbReference>
<comment type="caution">
    <text evidence="4">The sequence shown here is derived from an EMBL/GenBank/DDBJ whole genome shotgun (WGS) entry which is preliminary data.</text>
</comment>
<dbReference type="InterPro" id="IPR034464">
    <property type="entry name" value="PAR10_RRM1_2"/>
</dbReference>
<name>A0AAD9KIZ6_RIDPI</name>
<feature type="domain" description="RRM" evidence="3">
    <location>
        <begin position="41"/>
        <end position="112"/>
    </location>
</feature>
<feature type="domain" description="RRM" evidence="3">
    <location>
        <begin position="198"/>
        <end position="266"/>
    </location>
</feature>
<feature type="compositionally biased region" description="Basic and acidic residues" evidence="1">
    <location>
        <begin position="166"/>
        <end position="176"/>
    </location>
</feature>
<protein>
    <recommendedName>
        <fullName evidence="3">RRM domain-containing protein</fullName>
    </recommendedName>
</protein>
<evidence type="ECO:0000256" key="1">
    <source>
        <dbReference type="SAM" id="MobiDB-lite"/>
    </source>
</evidence>
<dbReference type="EMBL" id="JAODUO010000959">
    <property type="protein sequence ID" value="KAK2172458.1"/>
    <property type="molecule type" value="Genomic_DNA"/>
</dbReference>
<evidence type="ECO:0000256" key="2">
    <source>
        <dbReference type="SAM" id="SignalP"/>
    </source>
</evidence>
<dbReference type="SMART" id="SM00360">
    <property type="entry name" value="RRM"/>
    <property type="match status" value="2"/>
</dbReference>
<reference evidence="4" key="1">
    <citation type="journal article" date="2023" name="Mol. Biol. Evol.">
        <title>Third-Generation Sequencing Reveals the Adaptive Role of the Epigenome in Three Deep-Sea Polychaetes.</title>
        <authorList>
            <person name="Perez M."/>
            <person name="Aroh O."/>
            <person name="Sun Y."/>
            <person name="Lan Y."/>
            <person name="Juniper S.K."/>
            <person name="Young C.R."/>
            <person name="Angers B."/>
            <person name="Qian P.Y."/>
        </authorList>
    </citation>
    <scope>NUCLEOTIDE SEQUENCE</scope>
    <source>
        <strain evidence="4">R07B-5</strain>
    </source>
</reference>
<dbReference type="InterPro" id="IPR012677">
    <property type="entry name" value="Nucleotide-bd_a/b_plait_sf"/>
</dbReference>
<organism evidence="4 5">
    <name type="scientific">Ridgeia piscesae</name>
    <name type="common">Tubeworm</name>
    <dbReference type="NCBI Taxonomy" id="27915"/>
    <lineage>
        <taxon>Eukaryota</taxon>
        <taxon>Metazoa</taxon>
        <taxon>Spiralia</taxon>
        <taxon>Lophotrochozoa</taxon>
        <taxon>Annelida</taxon>
        <taxon>Polychaeta</taxon>
        <taxon>Sedentaria</taxon>
        <taxon>Canalipalpata</taxon>
        <taxon>Sabellida</taxon>
        <taxon>Siboglinidae</taxon>
        <taxon>Ridgeia</taxon>
    </lineage>
</organism>
<dbReference type="AlphaFoldDB" id="A0AAD9KIZ6"/>
<feature type="signal peptide" evidence="2">
    <location>
        <begin position="1"/>
        <end position="18"/>
    </location>
</feature>
<keyword evidence="2" id="KW-0732">Signal</keyword>
<keyword evidence="5" id="KW-1185">Reference proteome</keyword>